<comment type="caution">
    <text evidence="4">The sequence shown here is derived from an EMBL/GenBank/DDBJ whole genome shotgun (WGS) entry which is preliminary data.</text>
</comment>
<evidence type="ECO:0000259" key="3">
    <source>
        <dbReference type="PROSITE" id="PS51186"/>
    </source>
</evidence>
<dbReference type="GO" id="GO:0016747">
    <property type="term" value="F:acyltransferase activity, transferring groups other than amino-acyl groups"/>
    <property type="evidence" value="ECO:0007669"/>
    <property type="project" value="InterPro"/>
</dbReference>
<dbReference type="InterPro" id="IPR016181">
    <property type="entry name" value="Acyl_CoA_acyltransferase"/>
</dbReference>
<dbReference type="Gene3D" id="3.40.630.30">
    <property type="match status" value="1"/>
</dbReference>
<organism evidence="4 5">
    <name type="scientific">Rhizocola hellebori</name>
    <dbReference type="NCBI Taxonomy" id="1392758"/>
    <lineage>
        <taxon>Bacteria</taxon>
        <taxon>Bacillati</taxon>
        <taxon>Actinomycetota</taxon>
        <taxon>Actinomycetes</taxon>
        <taxon>Micromonosporales</taxon>
        <taxon>Micromonosporaceae</taxon>
        <taxon>Rhizocola</taxon>
    </lineage>
</organism>
<keyword evidence="1" id="KW-0808">Transferase</keyword>
<dbReference type="Proteomes" id="UP000612899">
    <property type="component" value="Unassembled WGS sequence"/>
</dbReference>
<evidence type="ECO:0000256" key="1">
    <source>
        <dbReference type="ARBA" id="ARBA00022679"/>
    </source>
</evidence>
<dbReference type="PROSITE" id="PS51186">
    <property type="entry name" value="GNAT"/>
    <property type="match status" value="2"/>
</dbReference>
<keyword evidence="5" id="KW-1185">Reference proteome</keyword>
<protein>
    <recommendedName>
        <fullName evidence="3">N-acetyltransferase domain-containing protein</fullName>
    </recommendedName>
</protein>
<feature type="domain" description="N-acetyltransferase" evidence="3">
    <location>
        <begin position="147"/>
        <end position="298"/>
    </location>
</feature>
<dbReference type="EMBL" id="BONY01000115">
    <property type="protein sequence ID" value="GIH10998.1"/>
    <property type="molecule type" value="Genomic_DNA"/>
</dbReference>
<evidence type="ECO:0000313" key="4">
    <source>
        <dbReference type="EMBL" id="GIH10998.1"/>
    </source>
</evidence>
<evidence type="ECO:0000313" key="5">
    <source>
        <dbReference type="Proteomes" id="UP000612899"/>
    </source>
</evidence>
<keyword evidence="2" id="KW-0012">Acyltransferase</keyword>
<dbReference type="SUPFAM" id="SSF55729">
    <property type="entry name" value="Acyl-CoA N-acyltransferases (Nat)"/>
    <property type="match status" value="2"/>
</dbReference>
<accession>A0A8J3QHI5</accession>
<name>A0A8J3QHI5_9ACTN</name>
<proteinExistence type="predicted"/>
<reference evidence="4" key="1">
    <citation type="submission" date="2021-01" db="EMBL/GenBank/DDBJ databases">
        <title>Whole genome shotgun sequence of Rhizocola hellebori NBRC 109834.</title>
        <authorList>
            <person name="Komaki H."/>
            <person name="Tamura T."/>
        </authorList>
    </citation>
    <scope>NUCLEOTIDE SEQUENCE</scope>
    <source>
        <strain evidence="4">NBRC 109834</strain>
    </source>
</reference>
<dbReference type="InterPro" id="IPR000182">
    <property type="entry name" value="GNAT_dom"/>
</dbReference>
<evidence type="ECO:0000256" key="2">
    <source>
        <dbReference type="ARBA" id="ARBA00023315"/>
    </source>
</evidence>
<gene>
    <name evidence="4" type="ORF">Rhe02_90650</name>
</gene>
<dbReference type="Pfam" id="PF00583">
    <property type="entry name" value="Acetyltransf_1"/>
    <property type="match status" value="2"/>
</dbReference>
<sequence>MVDVRQVETDEQMQRYLDVYAEVEPTQRVPTVAEMRAKERPGRATLVAYRSGDLVASGFVDRSGQVGRAFIMPRVRPAFRRRGIGTAVLRELLNLAEKLDLPVVRSMADDPGSVEFGLRFGFTEVDRQVEQLRAIGEEPPPTPPAGVTIVSIAQQPELWRPAYDAVGVQGFADLALTNEVKVTAEEWMTGEMNNPASTFVALSGTQIIGVASLLTEQDKPHRAEHGLTAVRREWRGKGVAAALKRQCLAWAADNGLTEVYTWTQRNNAEMRRLNEHLGYRYGLVSVSLEAPMPPHPTL</sequence>
<dbReference type="CDD" id="cd04301">
    <property type="entry name" value="NAT_SF"/>
    <property type="match status" value="2"/>
</dbReference>
<feature type="domain" description="N-acetyltransferase" evidence="3">
    <location>
        <begin position="2"/>
        <end position="142"/>
    </location>
</feature>
<dbReference type="PANTHER" id="PTHR43877">
    <property type="entry name" value="AMINOALKYLPHOSPHONATE N-ACETYLTRANSFERASE-RELATED-RELATED"/>
    <property type="match status" value="1"/>
</dbReference>
<dbReference type="AlphaFoldDB" id="A0A8J3QHI5"/>
<dbReference type="RefSeq" id="WP_203914720.1">
    <property type="nucleotide sequence ID" value="NZ_BONY01000115.1"/>
</dbReference>
<dbReference type="InterPro" id="IPR050832">
    <property type="entry name" value="Bact_Acetyltransf"/>
</dbReference>